<dbReference type="EMBL" id="AMZH03007453">
    <property type="protein sequence ID" value="RRT61287.1"/>
    <property type="molecule type" value="Genomic_DNA"/>
</dbReference>
<proteinExistence type="predicted"/>
<name>A0A426ZBB7_ENSVE</name>
<organism evidence="1 2">
    <name type="scientific">Ensete ventricosum</name>
    <name type="common">Abyssinian banana</name>
    <name type="synonym">Musa ensete</name>
    <dbReference type="NCBI Taxonomy" id="4639"/>
    <lineage>
        <taxon>Eukaryota</taxon>
        <taxon>Viridiplantae</taxon>
        <taxon>Streptophyta</taxon>
        <taxon>Embryophyta</taxon>
        <taxon>Tracheophyta</taxon>
        <taxon>Spermatophyta</taxon>
        <taxon>Magnoliopsida</taxon>
        <taxon>Liliopsida</taxon>
        <taxon>Zingiberales</taxon>
        <taxon>Musaceae</taxon>
        <taxon>Ensete</taxon>
    </lineage>
</organism>
<gene>
    <name evidence="1" type="ORF">B296_00014385</name>
</gene>
<dbReference type="Proteomes" id="UP000287651">
    <property type="component" value="Unassembled WGS sequence"/>
</dbReference>
<evidence type="ECO:0000313" key="1">
    <source>
        <dbReference type="EMBL" id="RRT61287.1"/>
    </source>
</evidence>
<dbReference type="AlphaFoldDB" id="A0A426ZBB7"/>
<accession>A0A426ZBB7</accession>
<comment type="caution">
    <text evidence="1">The sequence shown here is derived from an EMBL/GenBank/DDBJ whole genome shotgun (WGS) entry which is preliminary data.</text>
</comment>
<protein>
    <submittedName>
        <fullName evidence="1">Uncharacterized protein</fullName>
    </submittedName>
</protein>
<sequence length="77" mass="8437">MRLGTHQECVRSSPRVSGVCQDSAREFIGRRPRLVGRLSGVAEMLAGSWKGLEVDVWTARTLESGRLLAAELPRTDG</sequence>
<evidence type="ECO:0000313" key="2">
    <source>
        <dbReference type="Proteomes" id="UP000287651"/>
    </source>
</evidence>
<reference evidence="1 2" key="1">
    <citation type="journal article" date="2014" name="Agronomy (Basel)">
        <title>A Draft Genome Sequence for Ensete ventricosum, the Drought-Tolerant Tree Against Hunger.</title>
        <authorList>
            <person name="Harrison J."/>
            <person name="Moore K.A."/>
            <person name="Paszkiewicz K."/>
            <person name="Jones T."/>
            <person name="Grant M."/>
            <person name="Ambacheew D."/>
            <person name="Muzemil S."/>
            <person name="Studholme D.J."/>
        </authorList>
    </citation>
    <scope>NUCLEOTIDE SEQUENCE [LARGE SCALE GENOMIC DNA]</scope>
</reference>